<evidence type="ECO:0000256" key="9">
    <source>
        <dbReference type="ARBA" id="ARBA00023014"/>
    </source>
</evidence>
<dbReference type="AlphaFoldDB" id="A0A4Q0VNN8"/>
<keyword evidence="10" id="KW-0238">DNA-binding</keyword>
<keyword evidence="1" id="KW-0004">4Fe-4S</keyword>
<dbReference type="PANTHER" id="PTHR11472:SF34">
    <property type="entry name" value="REGULATOR OF TELOMERE ELONGATION HELICASE 1"/>
    <property type="match status" value="1"/>
</dbReference>
<dbReference type="GO" id="GO:0003678">
    <property type="term" value="F:DNA helicase activity"/>
    <property type="evidence" value="ECO:0007669"/>
    <property type="project" value="InterPro"/>
</dbReference>
<dbReference type="Gene3D" id="3.40.50.300">
    <property type="entry name" value="P-loop containing nucleotide triphosphate hydrolases"/>
    <property type="match status" value="2"/>
</dbReference>
<keyword evidence="5" id="KW-0378">Hydrolase</keyword>
<evidence type="ECO:0000256" key="5">
    <source>
        <dbReference type="ARBA" id="ARBA00022801"/>
    </source>
</evidence>
<gene>
    <name evidence="15" type="ORF">DS745_22335</name>
</gene>
<keyword evidence="2" id="KW-0479">Metal-binding</keyword>
<dbReference type="GO" id="GO:0016818">
    <property type="term" value="F:hydrolase activity, acting on acid anhydrides, in phosphorus-containing anhydrides"/>
    <property type="evidence" value="ECO:0007669"/>
    <property type="project" value="InterPro"/>
</dbReference>
<dbReference type="GO" id="GO:0006281">
    <property type="term" value="P:DNA repair"/>
    <property type="evidence" value="ECO:0007669"/>
    <property type="project" value="UniProtKB-KW"/>
</dbReference>
<dbReference type="Proteomes" id="UP000290649">
    <property type="component" value="Unassembled WGS sequence"/>
</dbReference>
<evidence type="ECO:0000256" key="6">
    <source>
        <dbReference type="ARBA" id="ARBA00022806"/>
    </source>
</evidence>
<reference evidence="15 16" key="1">
    <citation type="journal article" date="2019" name="Int. J. Syst. Evol. Microbiol.">
        <title>Anaerobacillus alkaliphilus sp. nov., a novel alkaliphilic and moderately halophilic bacterium.</title>
        <authorList>
            <person name="Borsodi A.K."/>
            <person name="Aszalos J.M."/>
            <person name="Bihari P."/>
            <person name="Nagy I."/>
            <person name="Schumann P."/>
            <person name="Sproer C."/>
            <person name="Kovacs A.L."/>
            <person name="Boka K."/>
            <person name="Dobosy P."/>
            <person name="Ovari M."/>
            <person name="Szili-Kovacs T."/>
            <person name="Toth E."/>
        </authorList>
    </citation>
    <scope>NUCLEOTIDE SEQUENCE [LARGE SCALE GENOMIC DNA]</scope>
    <source>
        <strain evidence="15 16">B16-10</strain>
    </source>
</reference>
<keyword evidence="16" id="KW-1185">Reference proteome</keyword>
<keyword evidence="9" id="KW-0411">Iron-sulfur</keyword>
<evidence type="ECO:0000256" key="10">
    <source>
        <dbReference type="ARBA" id="ARBA00023125"/>
    </source>
</evidence>
<evidence type="ECO:0000256" key="3">
    <source>
        <dbReference type="ARBA" id="ARBA00022741"/>
    </source>
</evidence>
<accession>A0A4Q0VNN8</accession>
<proteinExistence type="inferred from homology"/>
<evidence type="ECO:0000259" key="14">
    <source>
        <dbReference type="PROSITE" id="PS51193"/>
    </source>
</evidence>
<dbReference type="InterPro" id="IPR006555">
    <property type="entry name" value="ATP-dep_Helicase_C"/>
</dbReference>
<dbReference type="PANTHER" id="PTHR11472">
    <property type="entry name" value="DNA REPAIR DEAD HELICASE RAD3/XP-D SUBFAMILY MEMBER"/>
    <property type="match status" value="1"/>
</dbReference>
<evidence type="ECO:0000256" key="11">
    <source>
        <dbReference type="ARBA" id="ARBA00023204"/>
    </source>
</evidence>
<comment type="similarity">
    <text evidence="13">Belongs to the helicase family. DinG subfamily.</text>
</comment>
<dbReference type="Gene3D" id="1.10.30.20">
    <property type="entry name" value="Bacterial XPD DNA helicase, FeS cluster domain"/>
    <property type="match status" value="1"/>
</dbReference>
<evidence type="ECO:0000256" key="8">
    <source>
        <dbReference type="ARBA" id="ARBA00023004"/>
    </source>
</evidence>
<keyword evidence="4" id="KW-0227">DNA damage</keyword>
<evidence type="ECO:0000256" key="2">
    <source>
        <dbReference type="ARBA" id="ARBA00022723"/>
    </source>
</evidence>
<dbReference type="SUPFAM" id="SSF52540">
    <property type="entry name" value="P-loop containing nucleoside triphosphate hydrolases"/>
    <property type="match status" value="2"/>
</dbReference>
<evidence type="ECO:0000313" key="15">
    <source>
        <dbReference type="EMBL" id="RXI96452.1"/>
    </source>
</evidence>
<name>A0A4Q0VNN8_9BACI</name>
<dbReference type="Pfam" id="PF13307">
    <property type="entry name" value="Helicase_C_2"/>
    <property type="match status" value="1"/>
</dbReference>
<evidence type="ECO:0000256" key="4">
    <source>
        <dbReference type="ARBA" id="ARBA00022763"/>
    </source>
</evidence>
<dbReference type="GO" id="GO:0003677">
    <property type="term" value="F:DNA binding"/>
    <property type="evidence" value="ECO:0007669"/>
    <property type="project" value="UniProtKB-KW"/>
</dbReference>
<evidence type="ECO:0000256" key="7">
    <source>
        <dbReference type="ARBA" id="ARBA00022840"/>
    </source>
</evidence>
<dbReference type="InterPro" id="IPR006554">
    <property type="entry name" value="Helicase-like_DEXD_c2"/>
</dbReference>
<keyword evidence="3" id="KW-0547">Nucleotide-binding</keyword>
<dbReference type="InterPro" id="IPR014013">
    <property type="entry name" value="Helic_SF1/SF2_ATP-bd_DinG/Rad3"/>
</dbReference>
<dbReference type="RefSeq" id="WP_129080429.1">
    <property type="nucleotide sequence ID" value="NZ_QOUX01000047.1"/>
</dbReference>
<evidence type="ECO:0000256" key="1">
    <source>
        <dbReference type="ARBA" id="ARBA00022485"/>
    </source>
</evidence>
<dbReference type="GO" id="GO:0005524">
    <property type="term" value="F:ATP binding"/>
    <property type="evidence" value="ECO:0007669"/>
    <property type="project" value="UniProtKB-KW"/>
</dbReference>
<dbReference type="InterPro" id="IPR042493">
    <property type="entry name" value="XPD_DNA_FeS"/>
</dbReference>
<dbReference type="SMART" id="SM00488">
    <property type="entry name" value="DEXDc2"/>
    <property type="match status" value="1"/>
</dbReference>
<dbReference type="Gene3D" id="3.90.320.10">
    <property type="match status" value="1"/>
</dbReference>
<dbReference type="SMART" id="SM00491">
    <property type="entry name" value="HELICc2"/>
    <property type="match status" value="1"/>
</dbReference>
<keyword evidence="7" id="KW-0067">ATP-binding</keyword>
<dbReference type="Gene3D" id="1.10.275.40">
    <property type="match status" value="1"/>
</dbReference>
<dbReference type="GO" id="GO:0046872">
    <property type="term" value="F:metal ion binding"/>
    <property type="evidence" value="ECO:0007669"/>
    <property type="project" value="UniProtKB-KW"/>
</dbReference>
<keyword evidence="11" id="KW-0234">DNA repair</keyword>
<dbReference type="OrthoDB" id="9765586at2"/>
<comment type="caution">
    <text evidence="15">The sequence shown here is derived from an EMBL/GenBank/DDBJ whole genome shotgun (WGS) entry which is preliminary data.</text>
</comment>
<keyword evidence="6 15" id="KW-0347">Helicase</keyword>
<evidence type="ECO:0000256" key="13">
    <source>
        <dbReference type="ARBA" id="ARBA00038058"/>
    </source>
</evidence>
<evidence type="ECO:0000256" key="12">
    <source>
        <dbReference type="ARBA" id="ARBA00023235"/>
    </source>
</evidence>
<dbReference type="InterPro" id="IPR011604">
    <property type="entry name" value="PDDEXK-like_dom_sf"/>
</dbReference>
<dbReference type="PROSITE" id="PS51193">
    <property type="entry name" value="HELICASE_ATP_BIND_2"/>
    <property type="match status" value="1"/>
</dbReference>
<protein>
    <submittedName>
        <fullName evidence="15">ATP-dependent DNA helicase</fullName>
    </submittedName>
</protein>
<evidence type="ECO:0000313" key="16">
    <source>
        <dbReference type="Proteomes" id="UP000290649"/>
    </source>
</evidence>
<dbReference type="InterPro" id="IPR045028">
    <property type="entry name" value="DinG/Rad3-like"/>
</dbReference>
<dbReference type="EMBL" id="QOUX01000047">
    <property type="protein sequence ID" value="RXI96452.1"/>
    <property type="molecule type" value="Genomic_DNA"/>
</dbReference>
<keyword evidence="8" id="KW-0408">Iron</keyword>
<keyword evidence="12" id="KW-0413">Isomerase</keyword>
<feature type="domain" description="Helicase ATP-binding" evidence="14">
    <location>
        <begin position="182"/>
        <end position="435"/>
    </location>
</feature>
<dbReference type="InterPro" id="IPR027417">
    <property type="entry name" value="P-loop_NTPase"/>
</dbReference>
<organism evidence="15 16">
    <name type="scientific">Anaerobacillus alkaliphilus</name>
    <dbReference type="NCBI Taxonomy" id="1548597"/>
    <lineage>
        <taxon>Bacteria</taxon>
        <taxon>Bacillati</taxon>
        <taxon>Bacillota</taxon>
        <taxon>Bacilli</taxon>
        <taxon>Bacillales</taxon>
        <taxon>Bacillaceae</taxon>
        <taxon>Anaerobacillus</taxon>
    </lineage>
</organism>
<dbReference type="InterPro" id="IPR010614">
    <property type="entry name" value="RAD3-like_helicase_DEAD"/>
</dbReference>
<dbReference type="GO" id="GO:0051539">
    <property type="term" value="F:4 iron, 4 sulfur cluster binding"/>
    <property type="evidence" value="ECO:0007669"/>
    <property type="project" value="UniProtKB-KW"/>
</dbReference>
<dbReference type="Pfam" id="PF06733">
    <property type="entry name" value="DEAD_2"/>
    <property type="match status" value="1"/>
</dbReference>
<sequence>MDQYNVRVSVRNLVEFVMMSGSIEVGAGGAHVLEEGTKTHQRLQQNREENYQKEVTLSQQFEREDVAVTVHGRCDGLISDGERVTIEEIKSTSKPLGTINEENNPTYWAQAKVYAYIYALQNYQDKMDIHLVYASRQSTETVTFRQSYTIEELKTFIDELLEDYLQFQKILLIHRINRQKSIPTLEFPFPSYRKGQRDLLKAVYKTISEKKRLFAKASTGIGKTISTIFPTVKAVGEGKAERILYVTAKTITRQVAEEAYQLLNTNGLVWRSVTITAKEKVCFQEEINCSKEHCPFSEGYFDRLKDGLKDILANEQMIDRTIIESYSKKHQLCPFEFSLDVALHADAVICDYNYFFDPRVKLQRWSEHHKETVLLIDEAHNLVDRGRGMYSASISKSTFLEASRLLKGKNQELFLITKAVNDLLLKWKKELLENDQFDFLEFPKHIVDAVAEFIELGDRWLAAPGSYLEEYYPIVKDLFYEAQAFSRVAGLYDDHFRTMVATYKSEVEVKLLCLDPSRLLRAATKKVKATIFFSATLHPLGYFQTVLGGEEVDYFQDIPSPFDEKNVEVFVSPISTKYKDRQASVEKIITVLRDTIHKHTGNYLVFFPSYEYLSQVLEQYQEDVIEEDIELLVQSKLMTEKEREQFLEKFQPKASGIRIGFAVLGGIFAEGVDLRGDRLNGVCIVGVGLPRISEEQDLIKQLYASQGYNGFDFAYVYPGMNKVQQAGGRLIRSEEDKGLIILMDDRYLTAKYHKLLPSEWQNYQRI</sequence>